<evidence type="ECO:0000256" key="3">
    <source>
        <dbReference type="ARBA" id="ARBA00022840"/>
    </source>
</evidence>
<evidence type="ECO:0000313" key="5">
    <source>
        <dbReference type="EMBL" id="CZQ99096.1"/>
    </source>
</evidence>
<dbReference type="GO" id="GO:0005524">
    <property type="term" value="F:ATP binding"/>
    <property type="evidence" value="ECO:0007669"/>
    <property type="project" value="UniProtKB-KW"/>
</dbReference>
<keyword evidence="2" id="KW-0547">Nucleotide-binding</keyword>
<protein>
    <submittedName>
        <fullName evidence="6">ABC-2 type transport system ATP-binding protein</fullName>
    </submittedName>
    <submittedName>
        <fullName evidence="5">Abc transporter</fullName>
    </submittedName>
</protein>
<accession>A0A143YUH0</accession>
<reference evidence="6 8" key="2">
    <citation type="submission" date="2016-10" db="EMBL/GenBank/DDBJ databases">
        <authorList>
            <person name="Varghese N."/>
            <person name="Submissions S."/>
        </authorList>
    </citation>
    <scope>NUCLEOTIDE SEQUENCE [LARGE SCALE GENOMIC DNA]</scope>
    <source>
        <strain evidence="6 8">DSM 22150</strain>
    </source>
</reference>
<organism evidence="5 7">
    <name type="scientific">Trichococcus ilyis</name>
    <dbReference type="NCBI Taxonomy" id="640938"/>
    <lineage>
        <taxon>Bacteria</taxon>
        <taxon>Bacillati</taxon>
        <taxon>Bacillota</taxon>
        <taxon>Bacilli</taxon>
        <taxon>Lactobacillales</taxon>
        <taxon>Carnobacteriaceae</taxon>
        <taxon>Trichococcus</taxon>
    </lineage>
</organism>
<dbReference type="PROSITE" id="PS50893">
    <property type="entry name" value="ABC_TRANSPORTER_2"/>
    <property type="match status" value="1"/>
</dbReference>
<keyword evidence="8" id="KW-1185">Reference proteome</keyword>
<evidence type="ECO:0000313" key="7">
    <source>
        <dbReference type="Proteomes" id="UP000076878"/>
    </source>
</evidence>
<feature type="domain" description="ABC transporter" evidence="4">
    <location>
        <begin position="6"/>
        <end position="236"/>
    </location>
</feature>
<dbReference type="PROSITE" id="PS00211">
    <property type="entry name" value="ABC_TRANSPORTER_1"/>
    <property type="match status" value="1"/>
</dbReference>
<dbReference type="InterPro" id="IPR003593">
    <property type="entry name" value="AAA+_ATPase"/>
</dbReference>
<evidence type="ECO:0000313" key="6">
    <source>
        <dbReference type="EMBL" id="SEJ13869.1"/>
    </source>
</evidence>
<dbReference type="Gene3D" id="3.40.50.300">
    <property type="entry name" value="P-loop containing nucleotide triphosphate hydrolases"/>
    <property type="match status" value="1"/>
</dbReference>
<dbReference type="Proteomes" id="UP000076878">
    <property type="component" value="Unassembled WGS sequence"/>
</dbReference>
<dbReference type="PANTHER" id="PTHR42711:SF13">
    <property type="entry name" value="ABC TRANSPORTER, ATP-BINDING PROTEIN"/>
    <property type="match status" value="1"/>
</dbReference>
<evidence type="ECO:0000313" key="8">
    <source>
        <dbReference type="Proteomes" id="UP000199280"/>
    </source>
</evidence>
<evidence type="ECO:0000256" key="2">
    <source>
        <dbReference type="ARBA" id="ARBA00022741"/>
    </source>
</evidence>
<dbReference type="SMART" id="SM00382">
    <property type="entry name" value="AAA"/>
    <property type="match status" value="1"/>
</dbReference>
<dbReference type="EMBL" id="FNYT01000008">
    <property type="protein sequence ID" value="SEJ13869.1"/>
    <property type="molecule type" value="Genomic_DNA"/>
</dbReference>
<dbReference type="InterPro" id="IPR003439">
    <property type="entry name" value="ABC_transporter-like_ATP-bd"/>
</dbReference>
<proteinExistence type="predicted"/>
<dbReference type="Proteomes" id="UP000199280">
    <property type="component" value="Unassembled WGS sequence"/>
</dbReference>
<evidence type="ECO:0000256" key="1">
    <source>
        <dbReference type="ARBA" id="ARBA00022448"/>
    </source>
</evidence>
<sequence length="310" mass="35352">MMSAIIVVKDFSKWYGDYQAVEKVSFEVEEGSSFAFLGPNGAGKSTTINTLCTMIDKTSGTLLIDGKDVSTQKNAVRKAIGIVFQEPTLDQKMTVQENLYSHCIFYGVPRDEINGRTDELLRLMDLIEWRGQFVSTLSGGMKRRVEIARALIHYPKVLFLDEPTTGLDPQTRNRIWEYIMKLQKEKDITIFLTTHYIEEAEVCDRVAIMDNGKIVVNDTPQALKGKYTKTRSRLRVKDNRKAEIILLQQEVAYAKKNGDFHIEVRDMANFIELIQLLKEDILDVEIMKGTLNDVFLEITGKQIREGGDAR</sequence>
<reference evidence="5 7" key="1">
    <citation type="submission" date="2016-02" db="EMBL/GenBank/DDBJ databases">
        <authorList>
            <person name="Wen L."/>
            <person name="He K."/>
            <person name="Yang H."/>
        </authorList>
    </citation>
    <scope>NUCLEOTIDE SEQUENCE [LARGE SCALE GENOMIC DNA]</scope>
    <source>
        <strain evidence="5">Trichococcus_R210</strain>
    </source>
</reference>
<dbReference type="Pfam" id="PF00005">
    <property type="entry name" value="ABC_tran"/>
    <property type="match status" value="1"/>
</dbReference>
<gene>
    <name evidence="6" type="ORF">SAMN05216375_10854</name>
    <name evidence="5" type="ORF">TR210_1616</name>
</gene>
<name>A0A143YUH0_9LACT</name>
<dbReference type="SUPFAM" id="SSF52540">
    <property type="entry name" value="P-loop containing nucleoside triphosphate hydrolases"/>
    <property type="match status" value="1"/>
</dbReference>
<dbReference type="AlphaFoldDB" id="A0A143YUH0"/>
<keyword evidence="3 6" id="KW-0067">ATP-binding</keyword>
<dbReference type="GO" id="GO:0016887">
    <property type="term" value="F:ATP hydrolysis activity"/>
    <property type="evidence" value="ECO:0007669"/>
    <property type="project" value="InterPro"/>
</dbReference>
<dbReference type="RefSeq" id="WP_239420552.1">
    <property type="nucleotide sequence ID" value="NZ_FJNB01000011.1"/>
</dbReference>
<dbReference type="STRING" id="640938.TR210_1616"/>
<dbReference type="InterPro" id="IPR027417">
    <property type="entry name" value="P-loop_NTPase"/>
</dbReference>
<dbReference type="InterPro" id="IPR017871">
    <property type="entry name" value="ABC_transporter-like_CS"/>
</dbReference>
<evidence type="ECO:0000259" key="4">
    <source>
        <dbReference type="PROSITE" id="PS50893"/>
    </source>
</evidence>
<keyword evidence="1" id="KW-0813">Transport</keyword>
<dbReference type="InterPro" id="IPR050763">
    <property type="entry name" value="ABC_transporter_ATP-binding"/>
</dbReference>
<dbReference type="EMBL" id="FJNB01000011">
    <property type="protein sequence ID" value="CZQ99096.1"/>
    <property type="molecule type" value="Genomic_DNA"/>
</dbReference>
<dbReference type="PANTHER" id="PTHR42711">
    <property type="entry name" value="ABC TRANSPORTER ATP-BINDING PROTEIN"/>
    <property type="match status" value="1"/>
</dbReference>